<name>A0A927H7Q5_9BACL</name>
<dbReference type="EMBL" id="JACXIY010000037">
    <property type="protein sequence ID" value="MBD2871876.1"/>
    <property type="molecule type" value="Genomic_DNA"/>
</dbReference>
<dbReference type="Proteomes" id="UP000632125">
    <property type="component" value="Unassembled WGS sequence"/>
</dbReference>
<dbReference type="InterPro" id="IPR029018">
    <property type="entry name" value="Hex-like_dom2"/>
</dbReference>
<dbReference type="InterPro" id="IPR011395">
    <property type="entry name" value="Glyco_hydro_67_aGlcAse"/>
</dbReference>
<evidence type="ECO:0000256" key="7">
    <source>
        <dbReference type="ARBA" id="ARBA00052795"/>
    </source>
</evidence>
<comment type="subunit">
    <text evidence="10">Homodimer.</text>
</comment>
<dbReference type="GO" id="GO:2000886">
    <property type="term" value="P:glucuronoxylan catabolic process"/>
    <property type="evidence" value="ECO:0007669"/>
    <property type="project" value="UniProtKB-ARBA"/>
</dbReference>
<evidence type="ECO:0000313" key="15">
    <source>
        <dbReference type="Proteomes" id="UP000632125"/>
    </source>
</evidence>
<evidence type="ECO:0000259" key="13">
    <source>
        <dbReference type="Pfam" id="PF07488"/>
    </source>
</evidence>
<evidence type="ECO:0000256" key="5">
    <source>
        <dbReference type="ARBA" id="ARBA00023295"/>
    </source>
</evidence>
<keyword evidence="3 8" id="KW-0378">Hydrolase</keyword>
<proteinExistence type="inferred from homology"/>
<feature type="domain" description="Alpha glucuronidase N-terminal" evidence="11">
    <location>
        <begin position="9"/>
        <end position="133"/>
    </location>
</feature>
<dbReference type="PANTHER" id="PTHR39207:SF1">
    <property type="entry name" value="ALPHA-GLUCURONIDASE A"/>
    <property type="match status" value="1"/>
</dbReference>
<evidence type="ECO:0000259" key="12">
    <source>
        <dbReference type="Pfam" id="PF07477"/>
    </source>
</evidence>
<dbReference type="InterPro" id="IPR011100">
    <property type="entry name" value="Glyco_hydro_67_cat"/>
</dbReference>
<comment type="similarity">
    <text evidence="1 8 10">Belongs to the glycosyl hydrolase 67 family.</text>
</comment>
<evidence type="ECO:0000256" key="9">
    <source>
        <dbReference type="PIRSR" id="PIRSR029900-1"/>
    </source>
</evidence>
<evidence type="ECO:0000313" key="14">
    <source>
        <dbReference type="EMBL" id="MBD2871876.1"/>
    </source>
</evidence>
<dbReference type="Pfam" id="PF07477">
    <property type="entry name" value="Glyco_hydro_67C"/>
    <property type="match status" value="1"/>
</dbReference>
<protein>
    <recommendedName>
        <fullName evidence="10">Xylan alpha-1,2-glucuronidase</fullName>
        <ecNumber evidence="10">3.2.1.131</ecNumber>
    </recommendedName>
</protein>
<feature type="active site" description="Proton donor" evidence="9">
    <location>
        <position position="297"/>
    </location>
</feature>
<dbReference type="FunFam" id="3.20.20.80:FF:000096">
    <property type="entry name" value="Xylan alpha-1,2-glucuronidase"/>
    <property type="match status" value="1"/>
</dbReference>
<reference evidence="14" key="1">
    <citation type="submission" date="2020-09" db="EMBL/GenBank/DDBJ databases">
        <title>A novel bacterium of genus Paenibacillus, isolated from South China Sea.</title>
        <authorList>
            <person name="Huang H."/>
            <person name="Mo K."/>
            <person name="Hu Y."/>
        </authorList>
    </citation>
    <scope>NUCLEOTIDE SEQUENCE</scope>
    <source>
        <strain evidence="14">IB182493</strain>
    </source>
</reference>
<feature type="domain" description="Glycosyl hydrolase family 67 catalytic" evidence="13">
    <location>
        <begin position="137"/>
        <end position="464"/>
    </location>
</feature>
<keyword evidence="6 10" id="KW-0624">Polysaccharide degradation</keyword>
<dbReference type="InterPro" id="IPR037054">
    <property type="entry name" value="A-glucoronidase_C_sf"/>
</dbReference>
<dbReference type="Pfam" id="PF03648">
    <property type="entry name" value="Glyco_hydro_67N"/>
    <property type="match status" value="1"/>
</dbReference>
<dbReference type="SUPFAM" id="SSF55545">
    <property type="entry name" value="beta-N-acetylhexosaminidase-like domain"/>
    <property type="match status" value="1"/>
</dbReference>
<dbReference type="EC" id="3.2.1.131" evidence="10"/>
<keyword evidence="4 10" id="KW-0119">Carbohydrate metabolism</keyword>
<dbReference type="Pfam" id="PF07488">
    <property type="entry name" value="Glyco_hydro_67M"/>
    <property type="match status" value="1"/>
</dbReference>
<dbReference type="Gene3D" id="3.20.20.80">
    <property type="entry name" value="Glycosidases"/>
    <property type="match status" value="1"/>
</dbReference>
<evidence type="ECO:0000256" key="10">
    <source>
        <dbReference type="RuleBase" id="RU361198"/>
    </source>
</evidence>
<keyword evidence="15" id="KW-1185">Reference proteome</keyword>
<feature type="active site" description="Proton acceptor" evidence="9">
    <location>
        <position position="404"/>
    </location>
</feature>
<dbReference type="Gene3D" id="3.90.1330.10">
    <property type="entry name" value="Alpha-glucuronidase, C-terminal domain"/>
    <property type="match status" value="1"/>
</dbReference>
<dbReference type="GO" id="GO:0005576">
    <property type="term" value="C:extracellular region"/>
    <property type="evidence" value="ECO:0007669"/>
    <property type="project" value="InterPro"/>
</dbReference>
<dbReference type="PIRSF" id="PIRSF029900">
    <property type="entry name" value="Alpha-glucuronds"/>
    <property type="match status" value="1"/>
</dbReference>
<keyword evidence="2 8" id="KW-0858">Xylan degradation</keyword>
<evidence type="ECO:0000256" key="8">
    <source>
        <dbReference type="PIRNR" id="PIRNR029900"/>
    </source>
</evidence>
<accession>A0A927H7Q5</accession>
<dbReference type="GO" id="GO:0046559">
    <property type="term" value="F:alpha-glucuronidase activity"/>
    <property type="evidence" value="ECO:0007669"/>
    <property type="project" value="InterPro"/>
</dbReference>
<gene>
    <name evidence="14" type="ORF">IDH41_25175</name>
</gene>
<dbReference type="GO" id="GO:0033939">
    <property type="term" value="F:xylan alpha-1,2-glucuronosidase activity"/>
    <property type="evidence" value="ECO:0007669"/>
    <property type="project" value="UniProtKB-EC"/>
</dbReference>
<evidence type="ECO:0000259" key="11">
    <source>
        <dbReference type="Pfam" id="PF03648"/>
    </source>
</evidence>
<feature type="active site" description="Proton acceptor" evidence="9">
    <location>
        <position position="376"/>
    </location>
</feature>
<evidence type="ECO:0000256" key="6">
    <source>
        <dbReference type="ARBA" id="ARBA00023326"/>
    </source>
</evidence>
<evidence type="ECO:0000256" key="3">
    <source>
        <dbReference type="ARBA" id="ARBA00022801"/>
    </source>
</evidence>
<dbReference type="InterPro" id="IPR011099">
    <property type="entry name" value="Glyco_hydro_67_C"/>
</dbReference>
<sequence>MRARIGSEAWLRYETVESEALREEYRNACAAVAIAGETKVLRTAATELKEAMRAMTGYSPELVAARDLEASGVIIGVLGGGDAAIDGAIGGEADAIGDEGYVIRSMRGSAGESGRILIAGKSDRGALYGTFHLIRLMQQREPLGGLHIVETPANGLRMINQWDNMDGSIERGYAGKSIFYRDGRFVEDLTRVREYARLLSSVGINAISINNVNVHREETKLITTAYEETLVKVADILRAYGIGLFLSINFASPIAIGGLSTADPLDPAVRGWWAERASDLYRAIPDFGGFLVKADSEFRPGPFTYGRNHADGANMLAEALAPHGGLVIWRCFVYNCLQDWRDRSTDRARAAYDHFTPLDGQFADNVILQIKNGPMDFQVREPVSPLFGGLRETNQVLELQITQEYTGQQKHVCYLVPQWKEVLDFDTHAAGEGTTVAKIANGGAWNRPYGGIAAVSNIGDDACWTGHPLAQANLYGYGRLIWNPSLTAEGIASEWIRLSHSCDPAVEDAVLGILMNSWGIYESYTAPLGVGWMVSPNHHYGPNVDGYEYSKWGTYHFADCRGIGVDRTIGTGTGYAAQYHSPWRETYDSPESCPDELLLFFHHVPYTHVLRSGKTVIQHIYDTHFEGAEAAAALLDEWLSLRGKINEEDFELVASRLAEQRDHAKEWRDVINTYFCRKSGIADGQGRLIY</sequence>
<dbReference type="InterPro" id="IPR005154">
    <property type="entry name" value="Glyco_hydro_67_aGlcAse_N"/>
</dbReference>
<dbReference type="AlphaFoldDB" id="A0A927H7Q5"/>
<feature type="domain" description="Glycosyl hydrolase family 67 C-terminal" evidence="12">
    <location>
        <begin position="465"/>
        <end position="687"/>
    </location>
</feature>
<dbReference type="InterPro" id="IPR017853">
    <property type="entry name" value="GH"/>
</dbReference>
<dbReference type="SUPFAM" id="SSF51445">
    <property type="entry name" value="(Trans)glycosidases"/>
    <property type="match status" value="1"/>
</dbReference>
<evidence type="ECO:0000256" key="2">
    <source>
        <dbReference type="ARBA" id="ARBA00022651"/>
    </source>
</evidence>
<dbReference type="PANTHER" id="PTHR39207">
    <property type="entry name" value="ALPHA-GLUCURONIDASE A"/>
    <property type="match status" value="1"/>
</dbReference>
<organism evidence="14 15">
    <name type="scientific">Paenibacillus arenilitoris</name>
    <dbReference type="NCBI Taxonomy" id="2772299"/>
    <lineage>
        <taxon>Bacteria</taxon>
        <taxon>Bacillati</taxon>
        <taxon>Bacillota</taxon>
        <taxon>Bacilli</taxon>
        <taxon>Bacillales</taxon>
        <taxon>Paenibacillaceae</taxon>
        <taxon>Paenibacillus</taxon>
    </lineage>
</organism>
<evidence type="ECO:0000256" key="1">
    <source>
        <dbReference type="ARBA" id="ARBA00008833"/>
    </source>
</evidence>
<dbReference type="Gene3D" id="3.30.379.10">
    <property type="entry name" value="Chitobiase/beta-hexosaminidase domain 2-like"/>
    <property type="match status" value="1"/>
</dbReference>
<keyword evidence="5 8" id="KW-0326">Glycosidase</keyword>
<evidence type="ECO:0000256" key="4">
    <source>
        <dbReference type="ARBA" id="ARBA00023277"/>
    </source>
</evidence>
<comment type="caution">
    <text evidence="14">The sequence shown here is derived from an EMBL/GenBank/DDBJ whole genome shotgun (WGS) entry which is preliminary data.</text>
</comment>
<dbReference type="RefSeq" id="WP_190866095.1">
    <property type="nucleotide sequence ID" value="NZ_JACXIY010000037.1"/>
</dbReference>
<comment type="catalytic activity">
    <reaction evidence="7 10">
        <text>Hydrolysis of (1-&gt;2)-alpha-D-(4-O-methyl)glucuronosyl links in the main chain of hardwood xylans.</text>
        <dbReference type="EC" id="3.2.1.131"/>
    </reaction>
</comment>